<protein>
    <submittedName>
        <fullName evidence="1">Uncharacterized protein</fullName>
    </submittedName>
</protein>
<dbReference type="Proteomes" id="UP001060085">
    <property type="component" value="Linkage Group LG03"/>
</dbReference>
<dbReference type="EMBL" id="CM044703">
    <property type="protein sequence ID" value="KAI5674037.1"/>
    <property type="molecule type" value="Genomic_DNA"/>
</dbReference>
<comment type="caution">
    <text evidence="1">The sequence shown here is derived from an EMBL/GenBank/DDBJ whole genome shotgun (WGS) entry which is preliminary data.</text>
</comment>
<gene>
    <name evidence="1" type="ORF">M9H77_14401</name>
</gene>
<evidence type="ECO:0000313" key="1">
    <source>
        <dbReference type="EMBL" id="KAI5674037.1"/>
    </source>
</evidence>
<name>A0ACC0BN78_CATRO</name>
<reference evidence="2" key="1">
    <citation type="journal article" date="2023" name="Nat. Plants">
        <title>Single-cell RNA sequencing provides a high-resolution roadmap for understanding the multicellular compartmentation of specialized metabolism.</title>
        <authorList>
            <person name="Sun S."/>
            <person name="Shen X."/>
            <person name="Li Y."/>
            <person name="Li Y."/>
            <person name="Wang S."/>
            <person name="Li R."/>
            <person name="Zhang H."/>
            <person name="Shen G."/>
            <person name="Guo B."/>
            <person name="Wei J."/>
            <person name="Xu J."/>
            <person name="St-Pierre B."/>
            <person name="Chen S."/>
            <person name="Sun C."/>
        </authorList>
    </citation>
    <scope>NUCLEOTIDE SEQUENCE [LARGE SCALE GENOMIC DNA]</scope>
</reference>
<evidence type="ECO:0000313" key="2">
    <source>
        <dbReference type="Proteomes" id="UP001060085"/>
    </source>
</evidence>
<keyword evidence="2" id="KW-1185">Reference proteome</keyword>
<accession>A0ACC0BN78</accession>
<organism evidence="1 2">
    <name type="scientific">Catharanthus roseus</name>
    <name type="common">Madagascar periwinkle</name>
    <name type="synonym">Vinca rosea</name>
    <dbReference type="NCBI Taxonomy" id="4058"/>
    <lineage>
        <taxon>Eukaryota</taxon>
        <taxon>Viridiplantae</taxon>
        <taxon>Streptophyta</taxon>
        <taxon>Embryophyta</taxon>
        <taxon>Tracheophyta</taxon>
        <taxon>Spermatophyta</taxon>
        <taxon>Magnoliopsida</taxon>
        <taxon>eudicotyledons</taxon>
        <taxon>Gunneridae</taxon>
        <taxon>Pentapetalae</taxon>
        <taxon>asterids</taxon>
        <taxon>lamiids</taxon>
        <taxon>Gentianales</taxon>
        <taxon>Apocynaceae</taxon>
        <taxon>Rauvolfioideae</taxon>
        <taxon>Vinceae</taxon>
        <taxon>Catharanthinae</taxon>
        <taxon>Catharanthus</taxon>
    </lineage>
</organism>
<sequence>MNNSGTGSGFLSGYTGGFLGMNRQPQNPGGFLGLNRNHQQTTNNPAHTQKENVQSSMDIEPAPVQRPTAVREVKDSNPRGFTMNFGKEKTFGASNVTINFNDDSTDDEPSYEEGNEEGTSGVKGKKDAPWQRMKWTDNSVRLLIQVVASVGDDGSLESPDRVRRKTGIIKKGKWKTVSKILISKGYHVSPQQCEDKFNDLNKRYKKLNDILGRGMSCKVVENPGLLFGMHHLSEKAKEDVKKLLGSKHLFYREICAYHNGQKIPDCSDLELPVHPATVAEQIWNHSDVSPAAANCSKDTDESPVAPGCLKGNNVSEEEDDEETDESEDDQSDDDTENNACGSIGKMGEYRDRERMKPVENIRTQFSQKDNFEAEIAGIFDDPTKSQWERKQWIKKRMLQLQEERIGIQAEAVELEKRRLKWLRFCNKKELELEMGKLEKDRLMLENEQKVLQLKQKELELESRRPEASFSLTSFSIDIMGGRDHMNSARFH</sequence>
<proteinExistence type="predicted"/>